<dbReference type="EMBL" id="NBZD01000002">
    <property type="protein sequence ID" value="PNH18792.1"/>
    <property type="molecule type" value="Genomic_DNA"/>
</dbReference>
<feature type="domain" description="Glycosyl transferase family 28 C-terminal" evidence="12">
    <location>
        <begin position="204"/>
        <end position="372"/>
    </location>
</feature>
<evidence type="ECO:0000256" key="7">
    <source>
        <dbReference type="ARBA" id="ARBA00023136"/>
    </source>
</evidence>
<evidence type="ECO:0000256" key="5">
    <source>
        <dbReference type="ARBA" id="ARBA00022960"/>
    </source>
</evidence>
<dbReference type="RefSeq" id="WP_102892469.1">
    <property type="nucleotide sequence ID" value="NZ_NBZD01000002.1"/>
</dbReference>
<evidence type="ECO:0000256" key="1">
    <source>
        <dbReference type="ARBA" id="ARBA00022475"/>
    </source>
</evidence>
<keyword evidence="9 10" id="KW-0961">Cell wall biogenesis/degradation</keyword>
<dbReference type="PANTHER" id="PTHR21015">
    <property type="entry name" value="UDP-N-ACETYLGLUCOSAMINE--N-ACETYLMURAMYL-(PENTAPEPTIDE) PYROPHOSPHORYL-UNDECAPRENOL N-ACETYLGLUCOSAMINE TRANSFERASE 1"/>
    <property type="match status" value="1"/>
</dbReference>
<dbReference type="GO" id="GO:0051991">
    <property type="term" value="F:UDP-N-acetyl-D-glucosamine:N-acetylmuramoyl-L-alanyl-D-glutamyl-meso-2,6-diaminopimelyl-D-alanyl-D-alanine-diphosphoundecaprenol 4-beta-N-acetylglucosaminlytransferase activity"/>
    <property type="evidence" value="ECO:0007669"/>
    <property type="project" value="RHEA"/>
</dbReference>
<evidence type="ECO:0000256" key="10">
    <source>
        <dbReference type="HAMAP-Rule" id="MF_00033"/>
    </source>
</evidence>
<reference evidence="14" key="1">
    <citation type="submission" date="2017-04" db="EMBL/GenBank/DDBJ databases">
        <authorList>
            <person name="Bumgarner R.E."/>
            <person name="Fredricks D.N."/>
            <person name="Srinivasan S."/>
        </authorList>
    </citation>
    <scope>NUCLEOTIDE SEQUENCE [LARGE SCALE GENOMIC DNA]</scope>
    <source>
        <strain evidence="14">KA00405</strain>
    </source>
</reference>
<evidence type="ECO:0000256" key="2">
    <source>
        <dbReference type="ARBA" id="ARBA00022618"/>
    </source>
</evidence>
<gene>
    <name evidence="10" type="primary">murG</name>
    <name evidence="13" type="ORF">B7R76_04365</name>
</gene>
<evidence type="ECO:0000259" key="11">
    <source>
        <dbReference type="Pfam" id="PF03033"/>
    </source>
</evidence>
<evidence type="ECO:0000313" key="14">
    <source>
        <dbReference type="Proteomes" id="UP000236394"/>
    </source>
</evidence>
<comment type="function">
    <text evidence="10">Cell wall formation. Catalyzes the transfer of a GlcNAc subunit on undecaprenyl-pyrophosphoryl-MurNAc-pentapeptide (lipid intermediate I) to form undecaprenyl-pyrophosphoryl-MurNAc-(pentapeptide)GlcNAc (lipid intermediate II).</text>
</comment>
<evidence type="ECO:0000256" key="9">
    <source>
        <dbReference type="ARBA" id="ARBA00023316"/>
    </source>
</evidence>
<feature type="binding site" evidence="10">
    <location>
        <position position="323"/>
    </location>
    <ligand>
        <name>UDP-N-acetyl-alpha-D-glucosamine</name>
        <dbReference type="ChEBI" id="CHEBI:57705"/>
    </ligand>
</feature>
<keyword evidence="4 10" id="KW-0808">Transferase</keyword>
<dbReference type="NCBIfam" id="TIGR01133">
    <property type="entry name" value="murG"/>
    <property type="match status" value="1"/>
</dbReference>
<sequence>MIEQTARKDLTGTIFFSGGGTSGHIHPALAIATELRRQCPKLRIIFCGTSGGLEAKVVPQAGFDFIPVKAAPFPTRPSMRFFAACNEYRQGRKECTSLIKQYSPLAVIGTGGYVCAPMLGAAHKLKVPYLVHEQNAYPGRSNRLTAYHAAAVCLGFAAAERYFRTKGQIFVTGNPVRPEFFSLGTAVAKLGARRELELPLDRPIILISGGSLGARSLNLAALEWAKQQASVVTAEKAQTTTYKGPYIILATGSRRYEAAKRMVQDWPDMPFLRIEPYLNNMPTYMAAADLIIGRAGAVTCAELAAMGKPSVLIPYPYAAGDHQTYNAQALVHGGAAIMYADKDWNASTMQEVLTDFVQNASAWNERSTAAESLANRPAAAEIVEIIFKTMLK</sequence>
<feature type="binding site" evidence="10">
    <location>
        <position position="135"/>
    </location>
    <ligand>
        <name>UDP-N-acetyl-alpha-D-glucosamine</name>
        <dbReference type="ChEBI" id="CHEBI:57705"/>
    </ligand>
</feature>
<comment type="pathway">
    <text evidence="10">Cell wall biogenesis; peptidoglycan biosynthesis.</text>
</comment>
<name>A0A2J8B1Y6_9FIRM</name>
<proteinExistence type="inferred from homology"/>
<comment type="subcellular location">
    <subcellularLocation>
        <location evidence="10">Cell membrane</location>
        <topology evidence="10">Peripheral membrane protein</topology>
        <orientation evidence="10">Cytoplasmic side</orientation>
    </subcellularLocation>
</comment>
<dbReference type="GO" id="GO:0051301">
    <property type="term" value="P:cell division"/>
    <property type="evidence" value="ECO:0007669"/>
    <property type="project" value="UniProtKB-KW"/>
</dbReference>
<dbReference type="UniPathway" id="UPA00219"/>
<comment type="caution">
    <text evidence="13">The sequence shown here is derived from an EMBL/GenBank/DDBJ whole genome shotgun (WGS) entry which is preliminary data.</text>
</comment>
<evidence type="ECO:0000256" key="8">
    <source>
        <dbReference type="ARBA" id="ARBA00023306"/>
    </source>
</evidence>
<feature type="binding site" evidence="10">
    <location>
        <position position="211"/>
    </location>
    <ligand>
        <name>UDP-N-acetyl-alpha-D-glucosamine</name>
        <dbReference type="ChEBI" id="CHEBI:57705"/>
    </ligand>
</feature>
<dbReference type="InterPro" id="IPR006009">
    <property type="entry name" value="GlcNAc_MurG"/>
</dbReference>
<keyword evidence="3 10" id="KW-0328">Glycosyltransferase</keyword>
<dbReference type="EC" id="2.4.1.227" evidence="10"/>
<keyword evidence="5 10" id="KW-0133">Cell shape</keyword>
<dbReference type="PANTHER" id="PTHR21015:SF22">
    <property type="entry name" value="GLYCOSYLTRANSFERASE"/>
    <property type="match status" value="1"/>
</dbReference>
<dbReference type="GO" id="GO:0071555">
    <property type="term" value="P:cell wall organization"/>
    <property type="evidence" value="ECO:0007669"/>
    <property type="project" value="UniProtKB-KW"/>
</dbReference>
<comment type="caution">
    <text evidence="10">Lacks conserved residue(s) required for the propagation of feature annotation.</text>
</comment>
<keyword evidence="8 10" id="KW-0131">Cell cycle</keyword>
<evidence type="ECO:0000256" key="3">
    <source>
        <dbReference type="ARBA" id="ARBA00022676"/>
    </source>
</evidence>
<evidence type="ECO:0000256" key="4">
    <source>
        <dbReference type="ARBA" id="ARBA00022679"/>
    </source>
</evidence>
<keyword evidence="1 10" id="KW-1003">Cell membrane</keyword>
<dbReference type="GO" id="GO:0005975">
    <property type="term" value="P:carbohydrate metabolic process"/>
    <property type="evidence" value="ECO:0007669"/>
    <property type="project" value="InterPro"/>
</dbReference>
<dbReference type="GO" id="GO:0005886">
    <property type="term" value="C:plasma membrane"/>
    <property type="evidence" value="ECO:0007669"/>
    <property type="project" value="UniProtKB-SubCell"/>
</dbReference>
<dbReference type="InterPro" id="IPR007235">
    <property type="entry name" value="Glyco_trans_28_C"/>
</dbReference>
<organism evidence="13 14">
    <name type="scientific">Mageeibacillus indolicus</name>
    <dbReference type="NCBI Taxonomy" id="884684"/>
    <lineage>
        <taxon>Bacteria</taxon>
        <taxon>Bacillati</taxon>
        <taxon>Bacillota</taxon>
        <taxon>Clostridia</taxon>
        <taxon>Eubacteriales</taxon>
        <taxon>Oscillospiraceae</taxon>
        <taxon>Mageeibacillus</taxon>
    </lineage>
</organism>
<keyword evidence="2 10" id="KW-0132">Cell division</keyword>
<keyword evidence="6 10" id="KW-0573">Peptidoglycan synthesis</keyword>
<dbReference type="InterPro" id="IPR004276">
    <property type="entry name" value="GlycoTrans_28_N"/>
</dbReference>
<dbReference type="Proteomes" id="UP000236394">
    <property type="component" value="Unassembled WGS sequence"/>
</dbReference>
<dbReference type="Pfam" id="PF03033">
    <property type="entry name" value="Glyco_transf_28"/>
    <property type="match status" value="1"/>
</dbReference>
<dbReference type="CDD" id="cd03785">
    <property type="entry name" value="GT28_MurG"/>
    <property type="match status" value="1"/>
</dbReference>
<dbReference type="AlphaFoldDB" id="A0A2J8B1Y6"/>
<dbReference type="HAMAP" id="MF_00033">
    <property type="entry name" value="MurG"/>
    <property type="match status" value="1"/>
</dbReference>
<dbReference type="GO" id="GO:0009252">
    <property type="term" value="P:peptidoglycan biosynthetic process"/>
    <property type="evidence" value="ECO:0007669"/>
    <property type="project" value="UniProtKB-UniRule"/>
</dbReference>
<protein>
    <recommendedName>
        <fullName evidence="10">UDP-N-acetylglucosamine--N-acetylmuramyl-(pentapeptide) pyrophosphoryl-undecaprenol N-acetylglucosamine transferase</fullName>
        <ecNumber evidence="10">2.4.1.227</ecNumber>
    </recommendedName>
    <alternativeName>
        <fullName evidence="10">Undecaprenyl-PP-MurNAc-pentapeptide-UDPGlcNAc GlcNAc transferase</fullName>
    </alternativeName>
</protein>
<dbReference type="Gene3D" id="3.40.50.2000">
    <property type="entry name" value="Glycogen Phosphorylase B"/>
    <property type="match status" value="2"/>
</dbReference>
<dbReference type="Pfam" id="PF04101">
    <property type="entry name" value="Glyco_tran_28_C"/>
    <property type="match status" value="1"/>
</dbReference>
<comment type="similarity">
    <text evidence="10">Belongs to the glycosyltransferase 28 family. MurG subfamily.</text>
</comment>
<keyword evidence="7 10" id="KW-0472">Membrane</keyword>
<dbReference type="SUPFAM" id="SSF53756">
    <property type="entry name" value="UDP-Glycosyltransferase/glycogen phosphorylase"/>
    <property type="match status" value="1"/>
</dbReference>
<evidence type="ECO:0000313" key="13">
    <source>
        <dbReference type="EMBL" id="PNH18792.1"/>
    </source>
</evidence>
<evidence type="ECO:0000259" key="12">
    <source>
        <dbReference type="Pfam" id="PF04101"/>
    </source>
</evidence>
<comment type="catalytic activity">
    <reaction evidence="10">
        <text>di-trans,octa-cis-undecaprenyl diphospho-N-acetyl-alpha-D-muramoyl-L-alanyl-D-glutamyl-meso-2,6-diaminopimeloyl-D-alanyl-D-alanine + UDP-N-acetyl-alpha-D-glucosamine = di-trans,octa-cis-undecaprenyl diphospho-[N-acetyl-alpha-D-glucosaminyl-(1-&gt;4)]-N-acetyl-alpha-D-muramoyl-L-alanyl-D-glutamyl-meso-2,6-diaminopimeloyl-D-alanyl-D-alanine + UDP + H(+)</text>
        <dbReference type="Rhea" id="RHEA:31227"/>
        <dbReference type="ChEBI" id="CHEBI:15378"/>
        <dbReference type="ChEBI" id="CHEBI:57705"/>
        <dbReference type="ChEBI" id="CHEBI:58223"/>
        <dbReference type="ChEBI" id="CHEBI:61387"/>
        <dbReference type="ChEBI" id="CHEBI:61388"/>
        <dbReference type="EC" id="2.4.1.227"/>
    </reaction>
</comment>
<dbReference type="GO" id="GO:0008360">
    <property type="term" value="P:regulation of cell shape"/>
    <property type="evidence" value="ECO:0007669"/>
    <property type="project" value="UniProtKB-KW"/>
</dbReference>
<evidence type="ECO:0000256" key="6">
    <source>
        <dbReference type="ARBA" id="ARBA00022984"/>
    </source>
</evidence>
<dbReference type="GO" id="GO:0050511">
    <property type="term" value="F:undecaprenyldiphospho-muramoylpentapeptide beta-N-acetylglucosaminyltransferase activity"/>
    <property type="evidence" value="ECO:0007669"/>
    <property type="project" value="UniProtKB-UniRule"/>
</dbReference>
<accession>A0A2J8B1Y6</accession>
<feature type="domain" description="Glycosyltransferase family 28 N-terminal" evidence="11">
    <location>
        <begin position="14"/>
        <end position="152"/>
    </location>
</feature>
<feature type="binding site" evidence="10">
    <location>
        <position position="177"/>
    </location>
    <ligand>
        <name>UDP-N-acetyl-alpha-D-glucosamine</name>
        <dbReference type="ChEBI" id="CHEBI:57705"/>
    </ligand>
</feature>